<protein>
    <submittedName>
        <fullName evidence="8">Type III secretion protein, HrpO family</fullName>
    </submittedName>
</protein>
<evidence type="ECO:0000256" key="1">
    <source>
        <dbReference type="ARBA" id="ARBA00004651"/>
    </source>
</evidence>
<keyword evidence="9" id="KW-1185">Reference proteome</keyword>
<name>A0A2Z6EU11_9BURK</name>
<organism evidence="8 9">
    <name type="scientific">Mycoavidus cysteinexigens</name>
    <dbReference type="NCBI Taxonomy" id="1553431"/>
    <lineage>
        <taxon>Bacteria</taxon>
        <taxon>Pseudomonadati</taxon>
        <taxon>Pseudomonadota</taxon>
        <taxon>Betaproteobacteria</taxon>
        <taxon>Burkholderiales</taxon>
        <taxon>Burkholderiaceae</taxon>
        <taxon>Mycoavidus</taxon>
    </lineage>
</organism>
<evidence type="ECO:0000256" key="6">
    <source>
        <dbReference type="ARBA" id="ARBA00023026"/>
    </source>
</evidence>
<dbReference type="GO" id="GO:0005886">
    <property type="term" value="C:plasma membrane"/>
    <property type="evidence" value="ECO:0007669"/>
    <property type="project" value="UniProtKB-SubCell"/>
</dbReference>
<accession>A0A2Z6EU11</accession>
<evidence type="ECO:0000256" key="5">
    <source>
        <dbReference type="ARBA" id="ARBA00022989"/>
    </source>
</evidence>
<keyword evidence="7" id="KW-0472">Membrane</keyword>
<sequence length="87" mass="9349">MEIQNIIRLTTDGMLLGLYLSLPIILVSAVVGLLITFLQTVTSLQDPSISHGVKLIAVTIALIISAPWAASSLLRFANQTMLTAFPQ</sequence>
<reference evidence="8 9" key="1">
    <citation type="journal article" date="2018" name="Microbes Environ.">
        <title>Comparative Genomic Insights into Endofungal Lifestyles of Two Bacterial Endosymbionts, Mycoavidus cysteinexigens and Burkholderia rhizoxinica.</title>
        <authorList>
            <person name="Sharmin D."/>
            <person name="Guo Y."/>
            <person name="Nishizawa T."/>
            <person name="Ohshima S."/>
            <person name="Sato Y."/>
            <person name="Takashima Y."/>
            <person name="Narisawa K."/>
            <person name="Ohta H."/>
        </authorList>
    </citation>
    <scope>NUCLEOTIDE SEQUENCE [LARGE SCALE GENOMIC DNA]</scope>
    <source>
        <strain evidence="8 9">B1-EB</strain>
    </source>
</reference>
<dbReference type="InterPro" id="IPR002191">
    <property type="entry name" value="Bac_export_3"/>
</dbReference>
<evidence type="ECO:0000256" key="2">
    <source>
        <dbReference type="ARBA" id="ARBA00006156"/>
    </source>
</evidence>
<comment type="subcellular location">
    <subcellularLocation>
        <location evidence="1">Cell membrane</location>
        <topology evidence="1">Multi-pass membrane protein</topology>
    </subcellularLocation>
</comment>
<dbReference type="KEGG" id="mcys:MCB1EB_0762"/>
<dbReference type="RefSeq" id="WP_026920856.1">
    <property type="nucleotide sequence ID" value="NZ_AP018150.1"/>
</dbReference>
<dbReference type="Proteomes" id="UP000282597">
    <property type="component" value="Chromosome"/>
</dbReference>
<keyword evidence="6" id="KW-0843">Virulence</keyword>
<dbReference type="NCBIfam" id="TIGR01403">
    <property type="entry name" value="fliQ_rel_III"/>
    <property type="match status" value="1"/>
</dbReference>
<evidence type="ECO:0000313" key="9">
    <source>
        <dbReference type="Proteomes" id="UP000282597"/>
    </source>
</evidence>
<dbReference type="AlphaFoldDB" id="A0A2Z6EU11"/>
<dbReference type="Pfam" id="PF01313">
    <property type="entry name" value="Bac_export_3"/>
    <property type="match status" value="1"/>
</dbReference>
<dbReference type="GO" id="GO:0009306">
    <property type="term" value="P:protein secretion"/>
    <property type="evidence" value="ECO:0007669"/>
    <property type="project" value="InterPro"/>
</dbReference>
<evidence type="ECO:0000256" key="3">
    <source>
        <dbReference type="ARBA" id="ARBA00022475"/>
    </source>
</evidence>
<gene>
    <name evidence="8" type="ORF">MCB1EB_0762</name>
</gene>
<evidence type="ECO:0000313" key="8">
    <source>
        <dbReference type="EMBL" id="BBE08923.1"/>
    </source>
</evidence>
<proteinExistence type="inferred from homology"/>
<dbReference type="PANTHER" id="PTHR34040:SF7">
    <property type="entry name" value="SURFACE PRESENTATION OF ANTIGENS PROTEIN SPAQ"/>
    <property type="match status" value="1"/>
</dbReference>
<comment type="similarity">
    <text evidence="2">Belongs to the FliQ/MopD/SpaQ family.</text>
</comment>
<dbReference type="PANTHER" id="PTHR34040">
    <property type="entry name" value="FLAGELLAR BIOSYNTHETIC PROTEIN FLIQ"/>
    <property type="match status" value="1"/>
</dbReference>
<evidence type="ECO:0000256" key="4">
    <source>
        <dbReference type="ARBA" id="ARBA00022692"/>
    </source>
</evidence>
<keyword evidence="5" id="KW-1133">Transmembrane helix</keyword>
<dbReference type="InterPro" id="IPR006306">
    <property type="entry name" value="T3SS_HrpO"/>
</dbReference>
<dbReference type="PRINTS" id="PR00952">
    <property type="entry name" value="TYPE3IMQPROT"/>
</dbReference>
<keyword evidence="4" id="KW-0812">Transmembrane</keyword>
<keyword evidence="3" id="KW-1003">Cell membrane</keyword>
<evidence type="ECO:0000256" key="7">
    <source>
        <dbReference type="ARBA" id="ARBA00023136"/>
    </source>
</evidence>
<dbReference type="EMBL" id="AP018150">
    <property type="protein sequence ID" value="BBE08923.1"/>
    <property type="molecule type" value="Genomic_DNA"/>
</dbReference>